<dbReference type="PANTHER" id="PTHR37019:SF1">
    <property type="entry name" value="EXPERA DOMAIN-CONTAINING PROTEIN"/>
    <property type="match status" value="1"/>
</dbReference>
<feature type="transmembrane region" description="Helical" evidence="1">
    <location>
        <begin position="123"/>
        <end position="144"/>
    </location>
</feature>
<feature type="transmembrane region" description="Helical" evidence="1">
    <location>
        <begin position="83"/>
        <end position="103"/>
    </location>
</feature>
<keyword evidence="1" id="KW-0472">Membrane</keyword>
<feature type="domain" description="DUF7704" evidence="2">
    <location>
        <begin position="7"/>
        <end position="142"/>
    </location>
</feature>
<sequence>MPRPYVHSFYRIWFTVVDPIILFFTVLACIFAPATILETAVPSSVEPFRPLSHGVLLHETAALYGFMGIMFAVLLRASLDPKVWMIVQAATLGVDIAILVTIYDALRLQERLDVRAWYGGDWFNVGFTVWVGLIRVAYLLGIGVDENKRKTG</sequence>
<dbReference type="Pfam" id="PF24803">
    <property type="entry name" value="DUF7704"/>
    <property type="match status" value="1"/>
</dbReference>
<keyword evidence="1" id="KW-0812">Transmembrane</keyword>
<reference evidence="3 4" key="1">
    <citation type="journal article" date="2016" name="Sci. Rep.">
        <title>Draft genome sequencing and secretome analysis of fungal phytopathogen Ascochyta rabiei provides insight into the necrotrophic effector repertoire.</title>
        <authorList>
            <person name="Verma S."/>
            <person name="Gazara R.K."/>
            <person name="Nizam S."/>
            <person name="Parween S."/>
            <person name="Chattopadhyay D."/>
            <person name="Verma P.K."/>
        </authorList>
    </citation>
    <scope>NUCLEOTIDE SEQUENCE [LARGE SCALE GENOMIC DNA]</scope>
    <source>
        <strain evidence="3 4">ArDII</strain>
    </source>
</reference>
<evidence type="ECO:0000259" key="2">
    <source>
        <dbReference type="Pfam" id="PF24803"/>
    </source>
</evidence>
<feature type="transmembrane region" description="Helical" evidence="1">
    <location>
        <begin position="12"/>
        <end position="36"/>
    </location>
</feature>
<gene>
    <name evidence="3" type="ORF">ST47_g168</name>
</gene>
<evidence type="ECO:0000256" key="1">
    <source>
        <dbReference type="SAM" id="Phobius"/>
    </source>
</evidence>
<name>A0A163MGS3_DIDRA</name>
<feature type="transmembrane region" description="Helical" evidence="1">
    <location>
        <begin position="56"/>
        <end position="76"/>
    </location>
</feature>
<organism evidence="3 4">
    <name type="scientific">Didymella rabiei</name>
    <name type="common">Chickpea ascochyta blight fungus</name>
    <name type="synonym">Mycosphaerella rabiei</name>
    <dbReference type="NCBI Taxonomy" id="5454"/>
    <lineage>
        <taxon>Eukaryota</taxon>
        <taxon>Fungi</taxon>
        <taxon>Dikarya</taxon>
        <taxon>Ascomycota</taxon>
        <taxon>Pezizomycotina</taxon>
        <taxon>Dothideomycetes</taxon>
        <taxon>Pleosporomycetidae</taxon>
        <taxon>Pleosporales</taxon>
        <taxon>Pleosporineae</taxon>
        <taxon>Didymellaceae</taxon>
        <taxon>Ascochyta</taxon>
    </lineage>
</organism>
<dbReference type="InterPro" id="IPR056121">
    <property type="entry name" value="DUF7704"/>
</dbReference>
<dbReference type="EMBL" id="JYNV01000004">
    <property type="protein sequence ID" value="KZM28703.1"/>
    <property type="molecule type" value="Genomic_DNA"/>
</dbReference>
<keyword evidence="1" id="KW-1133">Transmembrane helix</keyword>
<dbReference type="Proteomes" id="UP000076837">
    <property type="component" value="Unassembled WGS sequence"/>
</dbReference>
<keyword evidence="4" id="KW-1185">Reference proteome</keyword>
<comment type="caution">
    <text evidence="3">The sequence shown here is derived from an EMBL/GenBank/DDBJ whole genome shotgun (WGS) entry which is preliminary data.</text>
</comment>
<proteinExistence type="predicted"/>
<dbReference type="AlphaFoldDB" id="A0A163MGS3"/>
<evidence type="ECO:0000313" key="4">
    <source>
        <dbReference type="Proteomes" id="UP000076837"/>
    </source>
</evidence>
<evidence type="ECO:0000313" key="3">
    <source>
        <dbReference type="EMBL" id="KZM28703.1"/>
    </source>
</evidence>
<protein>
    <recommendedName>
        <fullName evidence="2">DUF7704 domain-containing protein</fullName>
    </recommendedName>
</protein>
<accession>A0A163MGS3</accession>
<dbReference type="PROSITE" id="PS51257">
    <property type="entry name" value="PROKAR_LIPOPROTEIN"/>
    <property type="match status" value="1"/>
</dbReference>
<dbReference type="PANTHER" id="PTHR37019">
    <property type="entry name" value="CHROMOSOME 1, WHOLE GENOME SHOTGUN SEQUENCE"/>
    <property type="match status" value="1"/>
</dbReference>